<evidence type="ECO:0000259" key="10">
    <source>
        <dbReference type="Pfam" id="PF03007"/>
    </source>
</evidence>
<evidence type="ECO:0000256" key="6">
    <source>
        <dbReference type="ARBA" id="ARBA00047604"/>
    </source>
</evidence>
<evidence type="ECO:0000256" key="8">
    <source>
        <dbReference type="SAM" id="MobiDB-lite"/>
    </source>
</evidence>
<dbReference type="Pfam" id="PF03007">
    <property type="entry name" value="WS_DGAT_cat"/>
    <property type="match status" value="1"/>
</dbReference>
<comment type="caution">
    <text evidence="12">The sequence shown here is derived from an EMBL/GenBank/DDBJ whole genome shotgun (WGS) entry which is preliminary data.</text>
</comment>
<evidence type="ECO:0000256" key="1">
    <source>
        <dbReference type="ARBA" id="ARBA00004771"/>
    </source>
</evidence>
<dbReference type="GO" id="GO:0047196">
    <property type="term" value="F:long-chain-alcohol O-fatty-acyltransferase activity"/>
    <property type="evidence" value="ECO:0007669"/>
    <property type="project" value="UniProtKB-EC"/>
</dbReference>
<dbReference type="Pfam" id="PF06974">
    <property type="entry name" value="WS_DGAT_C"/>
    <property type="match status" value="1"/>
</dbReference>
<evidence type="ECO:0000259" key="11">
    <source>
        <dbReference type="Pfam" id="PF06974"/>
    </source>
</evidence>
<protein>
    <recommendedName>
        <fullName evidence="14">Diacylglycerol O-acyltransferase</fullName>
    </recommendedName>
</protein>
<accession>A0ABD3MXZ8</accession>
<organism evidence="12 13">
    <name type="scientific">Discostella pseudostelligera</name>
    <dbReference type="NCBI Taxonomy" id="259834"/>
    <lineage>
        <taxon>Eukaryota</taxon>
        <taxon>Sar</taxon>
        <taxon>Stramenopiles</taxon>
        <taxon>Ochrophyta</taxon>
        <taxon>Bacillariophyta</taxon>
        <taxon>Coscinodiscophyceae</taxon>
        <taxon>Thalassiosirophycidae</taxon>
        <taxon>Stephanodiscales</taxon>
        <taxon>Stephanodiscaceae</taxon>
        <taxon>Discostella</taxon>
    </lineage>
</organism>
<feature type="region of interest" description="Disordered" evidence="8">
    <location>
        <begin position="230"/>
        <end position="254"/>
    </location>
</feature>
<keyword evidence="3" id="KW-0808">Transferase</keyword>
<evidence type="ECO:0000256" key="9">
    <source>
        <dbReference type="SAM" id="Phobius"/>
    </source>
</evidence>
<evidence type="ECO:0000256" key="3">
    <source>
        <dbReference type="ARBA" id="ARBA00022679"/>
    </source>
</evidence>
<feature type="compositionally biased region" description="Low complexity" evidence="8">
    <location>
        <begin position="233"/>
        <end position="250"/>
    </location>
</feature>
<dbReference type="PANTHER" id="PTHR31650:SF1">
    <property type="entry name" value="WAX ESTER SYNTHASE_DIACYLGLYCEROL ACYLTRANSFERASE 4-RELATED"/>
    <property type="match status" value="1"/>
</dbReference>
<dbReference type="PANTHER" id="PTHR31650">
    <property type="entry name" value="O-ACYLTRANSFERASE (WSD1-LIKE) FAMILY PROTEIN"/>
    <property type="match status" value="1"/>
</dbReference>
<keyword evidence="4" id="KW-0012">Acyltransferase</keyword>
<comment type="pathway">
    <text evidence="1">Glycerolipid metabolism; triacylglycerol biosynthesis.</text>
</comment>
<evidence type="ECO:0000313" key="13">
    <source>
        <dbReference type="Proteomes" id="UP001530293"/>
    </source>
</evidence>
<dbReference type="InterPro" id="IPR045034">
    <property type="entry name" value="O-acyltransferase_WSD1-like"/>
</dbReference>
<feature type="domain" description="O-acyltransferase WSD1 C-terminal" evidence="11">
    <location>
        <begin position="385"/>
        <end position="519"/>
    </location>
</feature>
<evidence type="ECO:0008006" key="14">
    <source>
        <dbReference type="Google" id="ProtNLM"/>
    </source>
</evidence>
<keyword evidence="13" id="KW-1185">Reference proteome</keyword>
<dbReference type="InterPro" id="IPR004255">
    <property type="entry name" value="O-acyltransferase_WSD1_N"/>
</dbReference>
<dbReference type="Pfam" id="PF03142">
    <property type="entry name" value="Chitin_synth_2"/>
    <property type="match status" value="1"/>
</dbReference>
<evidence type="ECO:0000256" key="7">
    <source>
        <dbReference type="ARBA" id="ARBA00048109"/>
    </source>
</evidence>
<reference evidence="12 13" key="1">
    <citation type="submission" date="2024-10" db="EMBL/GenBank/DDBJ databases">
        <title>Updated reference genomes for cyclostephanoid diatoms.</title>
        <authorList>
            <person name="Roberts W.R."/>
            <person name="Alverson A.J."/>
        </authorList>
    </citation>
    <scope>NUCLEOTIDE SEQUENCE [LARGE SCALE GENOMIC DNA]</scope>
    <source>
        <strain evidence="12 13">AJA232-27</strain>
    </source>
</reference>
<evidence type="ECO:0000256" key="2">
    <source>
        <dbReference type="ARBA" id="ARBA00005189"/>
    </source>
</evidence>
<name>A0ABD3MXZ8_9STRA</name>
<evidence type="ECO:0000256" key="4">
    <source>
        <dbReference type="ARBA" id="ARBA00023315"/>
    </source>
</evidence>
<feature type="domain" description="O-acyltransferase WSD1-like N-terminal" evidence="10">
    <location>
        <begin position="180"/>
        <end position="327"/>
    </location>
</feature>
<evidence type="ECO:0000313" key="12">
    <source>
        <dbReference type="EMBL" id="KAL3768781.1"/>
    </source>
</evidence>
<dbReference type="EMBL" id="JALLBG020000062">
    <property type="protein sequence ID" value="KAL3768781.1"/>
    <property type="molecule type" value="Genomic_DNA"/>
</dbReference>
<keyword evidence="9" id="KW-0812">Transmembrane</keyword>
<dbReference type="GO" id="GO:0004144">
    <property type="term" value="F:diacylglycerol O-acyltransferase activity"/>
    <property type="evidence" value="ECO:0007669"/>
    <property type="project" value="UniProtKB-EC"/>
</dbReference>
<comment type="pathway">
    <text evidence="2">Lipid metabolism.</text>
</comment>
<comment type="similarity">
    <text evidence="5">In the N-terminal section; belongs to the long-chain O-acyltransferase family.</text>
</comment>
<dbReference type="AlphaFoldDB" id="A0ABD3MXZ8"/>
<dbReference type="InterPro" id="IPR009721">
    <property type="entry name" value="O-acyltransferase_WSD1_C"/>
</dbReference>
<comment type="catalytic activity">
    <reaction evidence="6">
        <text>a long chain fatty alcohol + a fatty acyl-CoA = a long-chain alcohol wax ester + CoA</text>
        <dbReference type="Rhea" id="RHEA:38443"/>
        <dbReference type="ChEBI" id="CHEBI:17135"/>
        <dbReference type="ChEBI" id="CHEBI:57287"/>
        <dbReference type="ChEBI" id="CHEBI:77636"/>
        <dbReference type="ChEBI" id="CHEBI:235323"/>
        <dbReference type="EC" id="2.3.1.75"/>
    </reaction>
</comment>
<proteinExistence type="inferred from homology"/>
<keyword evidence="9" id="KW-0472">Membrane</keyword>
<evidence type="ECO:0000256" key="5">
    <source>
        <dbReference type="ARBA" id="ARBA00024360"/>
    </source>
</evidence>
<feature type="transmembrane region" description="Helical" evidence="9">
    <location>
        <begin position="20"/>
        <end position="43"/>
    </location>
</feature>
<comment type="catalytic activity">
    <reaction evidence="7">
        <text>an acyl-CoA + a 1,2-diacyl-sn-glycerol = a triacyl-sn-glycerol + CoA</text>
        <dbReference type="Rhea" id="RHEA:10868"/>
        <dbReference type="ChEBI" id="CHEBI:17815"/>
        <dbReference type="ChEBI" id="CHEBI:57287"/>
        <dbReference type="ChEBI" id="CHEBI:58342"/>
        <dbReference type="ChEBI" id="CHEBI:64615"/>
        <dbReference type="EC" id="2.3.1.20"/>
    </reaction>
</comment>
<dbReference type="Proteomes" id="UP001530293">
    <property type="component" value="Unassembled WGS sequence"/>
</dbReference>
<gene>
    <name evidence="12" type="ORF">ACHAWU_006882</name>
</gene>
<keyword evidence="9" id="KW-1133">Transmembrane helix</keyword>
<sequence length="563" mass="62313">MGEVLSSIMDMSSGEKRLQTLKLVGTLASVAVFSAVPLFFLALRNSAKRTSRRRRLSFTSVGLGIGTFPPETNAKEPIINAALYFSHDNGGCPSTQDVAQYIIKPLLEYERFSHVPDLHNHICRPSNHGNGNNNSKNNGEIQPLDLIREFTICSDDDLLLNQTIVSHLQDTLGAGRQDLPWWEILIIRNSGLGPSACVLRIHHVIGDGLALVAAFEKLLTNAEDGGVIRTPMNFKSGASSSTSTSENNNGNKKKKRGVLSTIWSLIEATGHCLTLSATKYDDDTVFSHMNNSQLRHSGKRSAIIFPTMPLEFIKQLKIAAGVTVNDILLTAVSQTIHDYCQFHNDAVLAKKGSAIQCRALLPVGFPRSTEELNDKYTAMRNLWCMVSCDIGVGHSDILDRMNHIHTKTTEMKERPRAYMQLKIQNGLGPFLPVSVGQKTVFDTFSRHSLVLTNVPGPVDTVCFAGKRVDSVQLFFDNLLTQVNLMSYAGKVYGNIIVDADKLPHSEMFGQLYVKALLELAKRLNVDVPRTAVFYFLMPLYSFWHMDDFSWGTTRQVSGATPAK</sequence>